<dbReference type="FunFam" id="3.10.580.10:FF:000002">
    <property type="entry name" value="Magnesium/cobalt efflux protein CorC"/>
    <property type="match status" value="1"/>
</dbReference>
<dbReference type="InterPro" id="IPR005170">
    <property type="entry name" value="Transptr-assoc_dom"/>
</dbReference>
<dbReference type="AlphaFoldDB" id="A0A223KLP9"/>
<proteinExistence type="inferred from homology"/>
<name>A0A223KLP9_9BACI</name>
<feature type="domain" description="CNNM transmembrane" evidence="12">
    <location>
        <begin position="1"/>
        <end position="190"/>
    </location>
</feature>
<dbReference type="STRING" id="1314751.GCA_001591425_03960"/>
<comment type="similarity">
    <text evidence="2">Belongs to the UPF0053 family.</text>
</comment>
<evidence type="ECO:0000256" key="7">
    <source>
        <dbReference type="ARBA" id="ARBA00023136"/>
    </source>
</evidence>
<evidence type="ECO:0000256" key="6">
    <source>
        <dbReference type="ARBA" id="ARBA00023122"/>
    </source>
</evidence>
<dbReference type="Proteomes" id="UP000215224">
    <property type="component" value="Chromosome"/>
</dbReference>
<dbReference type="Gene3D" id="3.30.465.10">
    <property type="match status" value="1"/>
</dbReference>
<evidence type="ECO:0000256" key="3">
    <source>
        <dbReference type="ARBA" id="ARBA00022692"/>
    </source>
</evidence>
<feature type="transmembrane region" description="Helical" evidence="10">
    <location>
        <begin position="125"/>
        <end position="148"/>
    </location>
</feature>
<organism evidence="13 14">
    <name type="scientific">Sutcliffiella cohnii</name>
    <dbReference type="NCBI Taxonomy" id="33932"/>
    <lineage>
        <taxon>Bacteria</taxon>
        <taxon>Bacillati</taxon>
        <taxon>Bacillota</taxon>
        <taxon>Bacilli</taxon>
        <taxon>Bacillales</taxon>
        <taxon>Bacillaceae</taxon>
        <taxon>Sutcliffiella</taxon>
    </lineage>
</organism>
<evidence type="ECO:0000313" key="13">
    <source>
        <dbReference type="EMBL" id="AST90326.1"/>
    </source>
</evidence>
<dbReference type="KEGG" id="bcoh:BC6307_03095"/>
<dbReference type="RefSeq" id="WP_066419940.1">
    <property type="nucleotide sequence ID" value="NZ_CP018866.1"/>
</dbReference>
<evidence type="ECO:0000313" key="14">
    <source>
        <dbReference type="Proteomes" id="UP000215224"/>
    </source>
</evidence>
<keyword evidence="14" id="KW-1185">Reference proteome</keyword>
<keyword evidence="7 9" id="KW-0472">Membrane</keyword>
<dbReference type="InterPro" id="IPR036318">
    <property type="entry name" value="FAD-bd_PCMH-like_sf"/>
</dbReference>
<dbReference type="PROSITE" id="PS51371">
    <property type="entry name" value="CBS"/>
    <property type="match status" value="2"/>
</dbReference>
<evidence type="ECO:0008006" key="15">
    <source>
        <dbReference type="Google" id="ProtNLM"/>
    </source>
</evidence>
<keyword evidence="6 8" id="KW-0129">CBS domain</keyword>
<dbReference type="Gene3D" id="3.10.580.10">
    <property type="entry name" value="CBS-domain"/>
    <property type="match status" value="1"/>
</dbReference>
<gene>
    <name evidence="13" type="ORF">BC6307_03095</name>
</gene>
<dbReference type="GO" id="GO:0050660">
    <property type="term" value="F:flavin adenine dinucleotide binding"/>
    <property type="evidence" value="ECO:0007669"/>
    <property type="project" value="InterPro"/>
</dbReference>
<evidence type="ECO:0000256" key="2">
    <source>
        <dbReference type="ARBA" id="ARBA00006337"/>
    </source>
</evidence>
<evidence type="ECO:0000256" key="8">
    <source>
        <dbReference type="PROSITE-ProRule" id="PRU00703"/>
    </source>
</evidence>
<evidence type="ECO:0000259" key="12">
    <source>
        <dbReference type="PROSITE" id="PS51846"/>
    </source>
</evidence>
<dbReference type="InterPro" id="IPR002550">
    <property type="entry name" value="CNNM"/>
</dbReference>
<keyword evidence="4" id="KW-0677">Repeat</keyword>
<keyword evidence="3 9" id="KW-0812">Transmembrane</keyword>
<protein>
    <recommendedName>
        <fullName evidence="15">HlyC/CorC family transporter</fullName>
    </recommendedName>
</protein>
<feature type="domain" description="CBS" evidence="11">
    <location>
        <begin position="272"/>
        <end position="332"/>
    </location>
</feature>
<sequence length="422" mass="47212">MDSIPYDSIIFFGALLILSGYFSASETAITSANKVRLRNMADDENVKAQRSLKLTEKFDHSLSTILIGNNIVNIAMATIATKIATDLFGSQGTTLAISTAVTTILILIFGEVLPKSLAKQYAEKYLLVISASLMAVMKLFYPITWLFVQLKLGINKVLGSKEMEPTVTDEDVKALVEIGEEEGTFLSQEKELLHNAIEFDDIVVNDILTPRPDVVAVSINNSLLDIKETFVREKYSRIPVYEGTIDNIVGIISHRDFFEQYVENKNFELTDIMRKPHFVIGSSKISNLLKELQKSKNHLAIVIDEYGGTAGIISIEDIIEEIVGDIWDEHDESILLIEVLQEGKFRMDGKTSVEDFSTVVNLDVSDSSSITLSGWISEKIGYLPKKGEKIQLDFAEIIIEEVRKNRIQKVLVEVKMEQSYTA</sequence>
<keyword evidence="5 9" id="KW-1133">Transmembrane helix</keyword>
<dbReference type="SMART" id="SM01091">
    <property type="entry name" value="CorC_HlyC"/>
    <property type="match status" value="1"/>
</dbReference>
<dbReference type="InterPro" id="IPR016169">
    <property type="entry name" value="FAD-bd_PCMH_sub2"/>
</dbReference>
<feature type="domain" description="CBS" evidence="11">
    <location>
        <begin position="208"/>
        <end position="269"/>
    </location>
</feature>
<dbReference type="InterPro" id="IPR044751">
    <property type="entry name" value="Ion_transp-like_CBS"/>
</dbReference>
<dbReference type="InterPro" id="IPR000644">
    <property type="entry name" value="CBS_dom"/>
</dbReference>
<dbReference type="PANTHER" id="PTHR22777:SF17">
    <property type="entry name" value="UPF0053 PROTEIN SLL0260"/>
    <property type="match status" value="1"/>
</dbReference>
<dbReference type="EMBL" id="CP018866">
    <property type="protein sequence ID" value="AST90326.1"/>
    <property type="molecule type" value="Genomic_DNA"/>
</dbReference>
<dbReference type="PANTHER" id="PTHR22777">
    <property type="entry name" value="HEMOLYSIN-RELATED"/>
    <property type="match status" value="1"/>
</dbReference>
<evidence type="ECO:0000256" key="9">
    <source>
        <dbReference type="PROSITE-ProRule" id="PRU01193"/>
    </source>
</evidence>
<dbReference type="SUPFAM" id="SSF56176">
    <property type="entry name" value="FAD-binding/transporter-associated domain-like"/>
    <property type="match status" value="1"/>
</dbReference>
<dbReference type="GO" id="GO:0016020">
    <property type="term" value="C:membrane"/>
    <property type="evidence" value="ECO:0007669"/>
    <property type="project" value="UniProtKB-SubCell"/>
</dbReference>
<dbReference type="Pfam" id="PF00571">
    <property type="entry name" value="CBS"/>
    <property type="match status" value="2"/>
</dbReference>
<dbReference type="SUPFAM" id="SSF54631">
    <property type="entry name" value="CBS-domain pair"/>
    <property type="match status" value="1"/>
</dbReference>
<feature type="transmembrane region" description="Helical" evidence="10">
    <location>
        <begin position="95"/>
        <end position="113"/>
    </location>
</feature>
<evidence type="ECO:0000259" key="11">
    <source>
        <dbReference type="PROSITE" id="PS51371"/>
    </source>
</evidence>
<evidence type="ECO:0000256" key="4">
    <source>
        <dbReference type="ARBA" id="ARBA00022737"/>
    </source>
</evidence>
<accession>A0A223KLP9</accession>
<comment type="subcellular location">
    <subcellularLocation>
        <location evidence="1">Membrane</location>
        <topology evidence="1">Multi-pass membrane protein</topology>
    </subcellularLocation>
</comment>
<dbReference type="CDD" id="cd04590">
    <property type="entry name" value="CBS_pair_CorC_HlyC_assoc"/>
    <property type="match status" value="1"/>
</dbReference>
<dbReference type="InterPro" id="IPR046342">
    <property type="entry name" value="CBS_dom_sf"/>
</dbReference>
<dbReference type="PROSITE" id="PS51846">
    <property type="entry name" value="CNNM"/>
    <property type="match status" value="1"/>
</dbReference>
<evidence type="ECO:0000256" key="5">
    <source>
        <dbReference type="ARBA" id="ARBA00022989"/>
    </source>
</evidence>
<dbReference type="Pfam" id="PF03471">
    <property type="entry name" value="CorC_HlyC"/>
    <property type="match status" value="1"/>
</dbReference>
<evidence type="ECO:0000256" key="1">
    <source>
        <dbReference type="ARBA" id="ARBA00004141"/>
    </source>
</evidence>
<reference evidence="13 14" key="1">
    <citation type="submission" date="2016-12" db="EMBL/GenBank/DDBJ databases">
        <title>The whole genome sequencing and assembly of Bacillus cohnii DSM 6307T strain.</title>
        <authorList>
            <person name="Lee Y.-J."/>
            <person name="Yi H."/>
            <person name="Bahn Y.-S."/>
            <person name="Kim J.F."/>
            <person name="Lee D.-W."/>
        </authorList>
    </citation>
    <scope>NUCLEOTIDE SEQUENCE [LARGE SCALE GENOMIC DNA]</scope>
    <source>
        <strain evidence="13 14">DSM 6307</strain>
    </source>
</reference>
<evidence type="ECO:0000256" key="10">
    <source>
        <dbReference type="SAM" id="Phobius"/>
    </source>
</evidence>
<dbReference type="Pfam" id="PF01595">
    <property type="entry name" value="CNNM"/>
    <property type="match status" value="1"/>
</dbReference>